<evidence type="ECO:0000256" key="5">
    <source>
        <dbReference type="ARBA" id="ARBA00022989"/>
    </source>
</evidence>
<evidence type="ECO:0000259" key="9">
    <source>
        <dbReference type="Pfam" id="PF26002"/>
    </source>
</evidence>
<evidence type="ECO:0000256" key="2">
    <source>
        <dbReference type="ARBA" id="ARBA00009477"/>
    </source>
</evidence>
<dbReference type="Pfam" id="PF26002">
    <property type="entry name" value="Beta-barrel_AprE"/>
    <property type="match status" value="1"/>
</dbReference>
<feature type="domain" description="AprE-like beta-barrel" evidence="9">
    <location>
        <begin position="301"/>
        <end position="399"/>
    </location>
</feature>
<comment type="subcellular location">
    <subcellularLocation>
        <location evidence="1">Membrane</location>
        <topology evidence="1">Single-pass membrane protein</topology>
    </subcellularLocation>
</comment>
<dbReference type="GO" id="GO:0009306">
    <property type="term" value="P:protein secretion"/>
    <property type="evidence" value="ECO:0007669"/>
    <property type="project" value="InterPro"/>
</dbReference>
<evidence type="ECO:0000313" key="10">
    <source>
        <dbReference type="EMBL" id="OAN11326.1"/>
    </source>
</evidence>
<sequence length="420" mass="47353">MSQQIFREEYLQQQYQTEQGQILILSGLNQRIVTVCCIVVIGAILTLLALGSYTKKTRLEGVIVPSTGLIAVKAAQSGVVDAIYVDDGQKIEKLASLFRVNSEVFDTSGESINQRLKRSLEHQYNSLQSQRDYERLVTQSRIDELNSKIERLDLEIKSAQQSLAFAKERTLLKKEARDSYLKLLKNSYISDLAFKDYLSSLVSLQAEEENQKLMIQQLERERVAAQHQIDFMSLQGNLRTLELERQIDSLKQQQIELTSASESVVHSPVSGEITTLRVESGQSVSQGEVLLNIIPEQARLQVELYAPSRSIGFLRSGQQVGLRFDAYPHEKFGIQKGNVVQISQSTLTPAELKAQDQTIRSDAETLYRIVVSLDKSTIGVYGREEPLKVGMRVSADINVETRKLYEWLLGPIARMQGINE</sequence>
<evidence type="ECO:0000256" key="8">
    <source>
        <dbReference type="SAM" id="Phobius"/>
    </source>
</evidence>
<gene>
    <name evidence="10" type="ORF">A3K86_20455</name>
</gene>
<dbReference type="Gene3D" id="2.40.50.100">
    <property type="match status" value="1"/>
</dbReference>
<dbReference type="PROSITE" id="PS00543">
    <property type="entry name" value="HLYD_FAMILY"/>
    <property type="match status" value="1"/>
</dbReference>
<protein>
    <submittedName>
        <fullName evidence="10">Hemolysin D</fullName>
    </submittedName>
</protein>
<evidence type="ECO:0000256" key="6">
    <source>
        <dbReference type="ARBA" id="ARBA00023136"/>
    </source>
</evidence>
<dbReference type="Gene3D" id="2.40.30.170">
    <property type="match status" value="1"/>
</dbReference>
<evidence type="ECO:0000256" key="1">
    <source>
        <dbReference type="ARBA" id="ARBA00004167"/>
    </source>
</evidence>
<comment type="similarity">
    <text evidence="2">Belongs to the membrane fusion protein (MFP) (TC 8.A.1) family.</text>
</comment>
<feature type="transmembrane region" description="Helical" evidence="8">
    <location>
        <begin position="32"/>
        <end position="50"/>
    </location>
</feature>
<dbReference type="AlphaFoldDB" id="A0A178K2J2"/>
<dbReference type="InterPro" id="IPR006144">
    <property type="entry name" value="Secretion_HlyD_CS"/>
</dbReference>
<dbReference type="InterPro" id="IPR058982">
    <property type="entry name" value="Beta-barrel_AprE"/>
</dbReference>
<evidence type="ECO:0000256" key="7">
    <source>
        <dbReference type="SAM" id="Coils"/>
    </source>
</evidence>
<comment type="caution">
    <text evidence="10">The sequence shown here is derived from an EMBL/GenBank/DDBJ whole genome shotgun (WGS) entry which is preliminary data.</text>
</comment>
<evidence type="ECO:0000256" key="4">
    <source>
        <dbReference type="ARBA" id="ARBA00022692"/>
    </source>
</evidence>
<keyword evidence="6 8" id="KW-0472">Membrane</keyword>
<reference evidence="10 11" key="1">
    <citation type="submission" date="2016-03" db="EMBL/GenBank/DDBJ databases">
        <title>Photobacterium proteolyticum sp. nov. a protease producing bacterium isolated from ocean sediments of Laizhou Bay.</title>
        <authorList>
            <person name="Li Y."/>
        </authorList>
    </citation>
    <scope>NUCLEOTIDE SEQUENCE [LARGE SCALE GENOMIC DNA]</scope>
    <source>
        <strain evidence="10 11">R-40508</strain>
    </source>
</reference>
<evidence type="ECO:0000313" key="11">
    <source>
        <dbReference type="Proteomes" id="UP000078503"/>
    </source>
</evidence>
<keyword evidence="4 8" id="KW-0812">Transmembrane</keyword>
<dbReference type="RefSeq" id="WP_068335908.1">
    <property type="nucleotide sequence ID" value="NZ_LVHF01000033.1"/>
</dbReference>
<dbReference type="EMBL" id="LVHF01000033">
    <property type="protein sequence ID" value="OAN11326.1"/>
    <property type="molecule type" value="Genomic_DNA"/>
</dbReference>
<keyword evidence="5 8" id="KW-1133">Transmembrane helix</keyword>
<keyword evidence="3" id="KW-0813">Transport</keyword>
<feature type="coiled-coil region" evidence="7">
    <location>
        <begin position="135"/>
        <end position="169"/>
    </location>
</feature>
<dbReference type="Proteomes" id="UP000078503">
    <property type="component" value="Unassembled WGS sequence"/>
</dbReference>
<keyword evidence="7" id="KW-0175">Coiled coil</keyword>
<dbReference type="PANTHER" id="PTHR30386:SF28">
    <property type="entry name" value="EXPORTED PROTEIN"/>
    <property type="match status" value="1"/>
</dbReference>
<accession>A0A178K2J2</accession>
<dbReference type="GO" id="GO:0016020">
    <property type="term" value="C:membrane"/>
    <property type="evidence" value="ECO:0007669"/>
    <property type="project" value="UniProtKB-SubCell"/>
</dbReference>
<dbReference type="InterPro" id="IPR050739">
    <property type="entry name" value="MFP"/>
</dbReference>
<organism evidence="10 11">
    <name type="scientific">Photobacterium jeanii</name>
    <dbReference type="NCBI Taxonomy" id="858640"/>
    <lineage>
        <taxon>Bacteria</taxon>
        <taxon>Pseudomonadati</taxon>
        <taxon>Pseudomonadota</taxon>
        <taxon>Gammaproteobacteria</taxon>
        <taxon>Vibrionales</taxon>
        <taxon>Vibrionaceae</taxon>
        <taxon>Photobacterium</taxon>
    </lineage>
</organism>
<dbReference type="PRINTS" id="PR01490">
    <property type="entry name" value="RTXTOXIND"/>
</dbReference>
<feature type="coiled-coil region" evidence="7">
    <location>
        <begin position="201"/>
        <end position="235"/>
    </location>
</feature>
<dbReference type="OrthoDB" id="9775513at2"/>
<dbReference type="PANTHER" id="PTHR30386">
    <property type="entry name" value="MEMBRANE FUSION SUBUNIT OF EMRAB-TOLC MULTIDRUG EFFLUX PUMP"/>
    <property type="match status" value="1"/>
</dbReference>
<dbReference type="STRING" id="858640.A3K86_20455"/>
<proteinExistence type="inferred from homology"/>
<keyword evidence="11" id="KW-1185">Reference proteome</keyword>
<evidence type="ECO:0000256" key="3">
    <source>
        <dbReference type="ARBA" id="ARBA00022448"/>
    </source>
</evidence>
<name>A0A178K2J2_9GAMM</name>